<proteinExistence type="predicted"/>
<gene>
    <name evidence="2" type="ORF">KJP28_01580</name>
</gene>
<dbReference type="PANTHER" id="PTHR23150:SF19">
    <property type="entry name" value="FORMYLGLYCINE-GENERATING ENZYME"/>
    <property type="match status" value="1"/>
</dbReference>
<protein>
    <submittedName>
        <fullName evidence="2">Formylglycine-generating enzyme family protein</fullName>
    </submittedName>
</protein>
<dbReference type="PANTHER" id="PTHR23150">
    <property type="entry name" value="SULFATASE MODIFYING FACTOR 1, 2"/>
    <property type="match status" value="1"/>
</dbReference>
<name>A0ABS6SZ10_9RHOB</name>
<dbReference type="EMBL" id="JAHUZE010000001">
    <property type="protein sequence ID" value="MBV7377596.1"/>
    <property type="molecule type" value="Genomic_DNA"/>
</dbReference>
<sequence>MSCCSGISREGPQDKSPAALPAFIHDIADWTAPNRATFKGARSHTGTKTPEIKADGEGIIRQHRLKPFGVDVAPVTNARFAAFVIETGYITVAERFGWSAVFRGLLEDDRALAAGDDNAPWWGISQGACWHAPLGAGSSVETLANHPVTHIAWEDAVFFAKWSGGRLPSEAEWEHAARGGRADPRFPWGDCEPDDTNFLPCNIFQGRFPDMNVCADGWRGTSPIGAFPANDAGLFDMAGNVWEWTSEPFQIRSASKAAKARNAQARRDGEKLMKGGSFLCHISYCYRYRIAARLSTAADSGGCNAGFRVFYDA</sequence>
<keyword evidence="3" id="KW-1185">Reference proteome</keyword>
<dbReference type="Proteomes" id="UP000756530">
    <property type="component" value="Unassembled WGS sequence"/>
</dbReference>
<evidence type="ECO:0000259" key="1">
    <source>
        <dbReference type="Pfam" id="PF03781"/>
    </source>
</evidence>
<evidence type="ECO:0000313" key="2">
    <source>
        <dbReference type="EMBL" id="MBV7377596.1"/>
    </source>
</evidence>
<reference evidence="2 3" key="1">
    <citation type="submission" date="2021-05" db="EMBL/GenBank/DDBJ databases">
        <title>Culturable bacteria isolated from Daya Bay.</title>
        <authorList>
            <person name="Zheng W."/>
            <person name="Yu S."/>
            <person name="Huang Y."/>
        </authorList>
    </citation>
    <scope>NUCLEOTIDE SEQUENCE [LARGE SCALE GENOMIC DNA]</scope>
    <source>
        <strain evidence="2 3">DP4N28-5</strain>
    </source>
</reference>
<feature type="domain" description="Sulfatase-modifying factor enzyme-like" evidence="1">
    <location>
        <begin position="44"/>
        <end position="309"/>
    </location>
</feature>
<organism evidence="2 3">
    <name type="scientific">Maritimibacter dapengensis</name>
    <dbReference type="NCBI Taxonomy" id="2836868"/>
    <lineage>
        <taxon>Bacteria</taxon>
        <taxon>Pseudomonadati</taxon>
        <taxon>Pseudomonadota</taxon>
        <taxon>Alphaproteobacteria</taxon>
        <taxon>Rhodobacterales</taxon>
        <taxon>Roseobacteraceae</taxon>
        <taxon>Maritimibacter</taxon>
    </lineage>
</organism>
<comment type="caution">
    <text evidence="2">The sequence shown here is derived from an EMBL/GenBank/DDBJ whole genome shotgun (WGS) entry which is preliminary data.</text>
</comment>
<accession>A0ABS6SZ10</accession>
<dbReference type="InterPro" id="IPR005532">
    <property type="entry name" value="SUMF_dom"/>
</dbReference>
<dbReference type="Pfam" id="PF03781">
    <property type="entry name" value="FGE-sulfatase"/>
    <property type="match status" value="1"/>
</dbReference>
<dbReference type="RefSeq" id="WP_218390474.1">
    <property type="nucleotide sequence ID" value="NZ_JAHUZE010000001.1"/>
</dbReference>
<dbReference type="InterPro" id="IPR051043">
    <property type="entry name" value="Sulfatase_Mod_Factor_Kinase"/>
</dbReference>
<evidence type="ECO:0000313" key="3">
    <source>
        <dbReference type="Proteomes" id="UP000756530"/>
    </source>
</evidence>